<keyword evidence="1" id="KW-0732">Signal</keyword>
<dbReference type="AlphaFoldDB" id="A0AAV5VJJ7"/>
<evidence type="ECO:0000313" key="3">
    <source>
        <dbReference type="Proteomes" id="UP001432322"/>
    </source>
</evidence>
<sequence length="297" mass="31808">MRTLLVAAVLLHLGSAVCDWHQQEKQLAGDRKSDRDNHGCRACKTVPVSADACPESGYECKENWSLTTKVLTVADCSCAEARCADEKARLAVNGVMTDKLRCNNSRWTVGLEGTTVAESVICAKYCDTPVCKDRHMDASPDYYPLPIQAGNAETKCAFAQCEHGISALNEDGTFDHAVEADTATCSSDGRWRVGEEEKQEYLMCNSPPCGPTVCRNSHPDAIGLLPLTVNCAPGECAMAKCEGGFVQLNAIGSVVGPITGVDHLDCKANGKWSAHGGAEYTSVMCAQPQEEKGQSRA</sequence>
<dbReference type="EMBL" id="BTSY01000003">
    <property type="protein sequence ID" value="GMT18105.1"/>
    <property type="molecule type" value="Genomic_DNA"/>
</dbReference>
<proteinExistence type="predicted"/>
<protein>
    <submittedName>
        <fullName evidence="2">Uncharacterized protein</fullName>
    </submittedName>
</protein>
<dbReference type="Proteomes" id="UP001432322">
    <property type="component" value="Unassembled WGS sequence"/>
</dbReference>
<name>A0AAV5VJJ7_9BILA</name>
<comment type="caution">
    <text evidence="2">The sequence shown here is derived from an EMBL/GenBank/DDBJ whole genome shotgun (WGS) entry which is preliminary data.</text>
</comment>
<accession>A0AAV5VJJ7</accession>
<organism evidence="2 3">
    <name type="scientific">Pristionchus fissidentatus</name>
    <dbReference type="NCBI Taxonomy" id="1538716"/>
    <lineage>
        <taxon>Eukaryota</taxon>
        <taxon>Metazoa</taxon>
        <taxon>Ecdysozoa</taxon>
        <taxon>Nematoda</taxon>
        <taxon>Chromadorea</taxon>
        <taxon>Rhabditida</taxon>
        <taxon>Rhabditina</taxon>
        <taxon>Diplogasteromorpha</taxon>
        <taxon>Diplogasteroidea</taxon>
        <taxon>Neodiplogasteridae</taxon>
        <taxon>Pristionchus</taxon>
    </lineage>
</organism>
<evidence type="ECO:0000256" key="1">
    <source>
        <dbReference type="SAM" id="SignalP"/>
    </source>
</evidence>
<feature type="signal peptide" evidence="1">
    <location>
        <begin position="1"/>
        <end position="16"/>
    </location>
</feature>
<gene>
    <name evidence="2" type="ORF">PFISCL1PPCAC_9402</name>
</gene>
<feature type="chain" id="PRO_5043607800" evidence="1">
    <location>
        <begin position="17"/>
        <end position="297"/>
    </location>
</feature>
<evidence type="ECO:0000313" key="2">
    <source>
        <dbReference type="EMBL" id="GMT18105.1"/>
    </source>
</evidence>
<keyword evidence="3" id="KW-1185">Reference proteome</keyword>
<reference evidence="2" key="1">
    <citation type="submission" date="2023-10" db="EMBL/GenBank/DDBJ databases">
        <title>Genome assembly of Pristionchus species.</title>
        <authorList>
            <person name="Yoshida K."/>
            <person name="Sommer R.J."/>
        </authorList>
    </citation>
    <scope>NUCLEOTIDE SEQUENCE</scope>
    <source>
        <strain evidence="2">RS5133</strain>
    </source>
</reference>